<protein>
    <submittedName>
        <fullName evidence="2">DUF2752 domain-containing protein</fullName>
    </submittedName>
</protein>
<name>A0A5C6M3E0_9BACT</name>
<keyword evidence="1" id="KW-0472">Membrane</keyword>
<sequence length="105" mass="12190">MQIKAYIQRLNFELLVWPTALILLYLMDPHNNNGPGFCVYRRIGIPWCPGCGLGHSISFLLHGEWNAALRSHFLGPFALAMLIYRIFQLGRLQWQSFAELKNHYT</sequence>
<feature type="transmembrane region" description="Helical" evidence="1">
    <location>
        <begin position="12"/>
        <end position="27"/>
    </location>
</feature>
<feature type="transmembrane region" description="Helical" evidence="1">
    <location>
        <begin position="67"/>
        <end position="87"/>
    </location>
</feature>
<dbReference type="EMBL" id="VOHS01000001">
    <property type="protein sequence ID" value="TWW02286.1"/>
    <property type="molecule type" value="Genomic_DNA"/>
</dbReference>
<dbReference type="InterPro" id="IPR021215">
    <property type="entry name" value="DUF2752"/>
</dbReference>
<dbReference type="RefSeq" id="WP_146302785.1">
    <property type="nucleotide sequence ID" value="NZ_VOHS01000001.1"/>
</dbReference>
<evidence type="ECO:0000313" key="3">
    <source>
        <dbReference type="Proteomes" id="UP000318815"/>
    </source>
</evidence>
<reference evidence="2 3" key="1">
    <citation type="submission" date="2019-08" db="EMBL/GenBank/DDBJ databases">
        <title>Whole genome sequencing of chitin degrading bacteria Chitinophaga pinensis YS16.</title>
        <authorList>
            <person name="Singh R.P."/>
            <person name="Manchanda G."/>
            <person name="Maurya I.K."/>
            <person name="Joshi N.K."/>
            <person name="Srivastava A.K."/>
        </authorList>
    </citation>
    <scope>NUCLEOTIDE SEQUENCE [LARGE SCALE GENOMIC DNA]</scope>
    <source>
        <strain evidence="2 3">YS-16</strain>
    </source>
</reference>
<organism evidence="2 3">
    <name type="scientific">Chitinophaga pinensis</name>
    <dbReference type="NCBI Taxonomy" id="79329"/>
    <lineage>
        <taxon>Bacteria</taxon>
        <taxon>Pseudomonadati</taxon>
        <taxon>Bacteroidota</taxon>
        <taxon>Chitinophagia</taxon>
        <taxon>Chitinophagales</taxon>
        <taxon>Chitinophagaceae</taxon>
        <taxon>Chitinophaga</taxon>
    </lineage>
</organism>
<keyword evidence="3" id="KW-1185">Reference proteome</keyword>
<keyword evidence="1" id="KW-1133">Transmembrane helix</keyword>
<dbReference type="Pfam" id="PF10825">
    <property type="entry name" value="DUF2752"/>
    <property type="match status" value="1"/>
</dbReference>
<evidence type="ECO:0000313" key="2">
    <source>
        <dbReference type="EMBL" id="TWW02286.1"/>
    </source>
</evidence>
<proteinExistence type="predicted"/>
<dbReference type="Proteomes" id="UP000318815">
    <property type="component" value="Unassembled WGS sequence"/>
</dbReference>
<dbReference type="AlphaFoldDB" id="A0A5C6M3E0"/>
<comment type="caution">
    <text evidence="2">The sequence shown here is derived from an EMBL/GenBank/DDBJ whole genome shotgun (WGS) entry which is preliminary data.</text>
</comment>
<gene>
    <name evidence="2" type="ORF">FEF09_00310</name>
</gene>
<evidence type="ECO:0000256" key="1">
    <source>
        <dbReference type="SAM" id="Phobius"/>
    </source>
</evidence>
<accession>A0A5C6M3E0</accession>
<dbReference type="OrthoDB" id="1525013at2"/>
<keyword evidence="1" id="KW-0812">Transmembrane</keyword>